<dbReference type="InterPro" id="IPR051532">
    <property type="entry name" value="Ester_Hydrolysis_Enzymes"/>
</dbReference>
<feature type="transmembrane region" description="Helical" evidence="1">
    <location>
        <begin position="28"/>
        <end position="46"/>
    </location>
</feature>
<dbReference type="SUPFAM" id="SSF52266">
    <property type="entry name" value="SGNH hydrolase"/>
    <property type="match status" value="1"/>
</dbReference>
<evidence type="ECO:0000256" key="1">
    <source>
        <dbReference type="SAM" id="Phobius"/>
    </source>
</evidence>
<dbReference type="Pfam" id="PF04311">
    <property type="entry name" value="DUF459"/>
    <property type="match status" value="1"/>
</dbReference>
<dbReference type="PANTHER" id="PTHR30383">
    <property type="entry name" value="THIOESTERASE 1/PROTEASE 1/LYSOPHOSPHOLIPASE L1"/>
    <property type="match status" value="1"/>
</dbReference>
<dbReference type="InterPro" id="IPR036514">
    <property type="entry name" value="SGNH_hydro_sf"/>
</dbReference>
<keyword evidence="1" id="KW-0812">Transmembrane</keyword>
<dbReference type="AlphaFoldDB" id="A0A376BST2"/>
<evidence type="ECO:0000313" key="2">
    <source>
        <dbReference type="EMBL" id="SSY79986.1"/>
    </source>
</evidence>
<dbReference type="GO" id="GO:0004622">
    <property type="term" value="F:phosphatidylcholine lysophospholipase activity"/>
    <property type="evidence" value="ECO:0007669"/>
    <property type="project" value="TreeGrafter"/>
</dbReference>
<protein>
    <recommendedName>
        <fullName evidence="4">SGNH hydrolase-type esterase domain-containing protein</fullName>
    </recommendedName>
</protein>
<sequence>MLISDPDTKPKIIVFPKKKGKFAHVRQYAVLYVALLLAAILTIWVAQQSINTYWQQKYQQASPLESLNRFAAWRSGADVQNYFVARYQNLTNSFNEQDKNWQAKFESKPTENQPVQAALKPETVFAASTASAPETKQPETVNLNDGFPLKSGDKVLFAGDSIMQGFAPYVQKELSQYQIQSINLAKQSTGLAYPKFFDWPTTVEQTFAQHKDLKLVVILIGANDPRDILEPPLTFKTPEWEREYLARVNRIVQAAKQANAGVMWLGIPHMKRPVLNEQMIYLDDLLSKELSGTKDHVLWLKTSDLLSDGKPNYQDSILIDGKLTKIRAPDGVHFTPRGAQFVADYIVSYLQLPQTDSGSLNNE</sequence>
<keyword evidence="1" id="KW-0472">Membrane</keyword>
<keyword evidence="1" id="KW-1133">Transmembrane helix</keyword>
<dbReference type="OrthoDB" id="445620at2"/>
<dbReference type="STRING" id="1120980.GCA_000745955_00677"/>
<dbReference type="RefSeq" id="WP_051968434.1">
    <property type="nucleotide sequence ID" value="NZ_CP091519.2"/>
</dbReference>
<organism evidence="2 3">
    <name type="scientific">Alysiella crassa</name>
    <dbReference type="NCBI Taxonomy" id="153491"/>
    <lineage>
        <taxon>Bacteria</taxon>
        <taxon>Pseudomonadati</taxon>
        <taxon>Pseudomonadota</taxon>
        <taxon>Betaproteobacteria</taxon>
        <taxon>Neisseriales</taxon>
        <taxon>Neisseriaceae</taxon>
        <taxon>Alysiella</taxon>
    </lineage>
</organism>
<accession>A0A376BST2</accession>
<name>A0A376BST2_9NEIS</name>
<proteinExistence type="predicted"/>
<dbReference type="InterPro" id="IPR007407">
    <property type="entry name" value="DUF459"/>
</dbReference>
<dbReference type="Proteomes" id="UP000254209">
    <property type="component" value="Unassembled WGS sequence"/>
</dbReference>
<reference evidence="2 3" key="1">
    <citation type="submission" date="2018-06" db="EMBL/GenBank/DDBJ databases">
        <authorList>
            <consortium name="Pathogen Informatics"/>
            <person name="Doyle S."/>
        </authorList>
    </citation>
    <scope>NUCLEOTIDE SEQUENCE [LARGE SCALE GENOMIC DNA]</scope>
    <source>
        <strain evidence="2 3">NCTC10283</strain>
    </source>
</reference>
<gene>
    <name evidence="2" type="ORF">NCTC10283_01539</name>
</gene>
<keyword evidence="3" id="KW-1185">Reference proteome</keyword>
<evidence type="ECO:0008006" key="4">
    <source>
        <dbReference type="Google" id="ProtNLM"/>
    </source>
</evidence>
<dbReference type="EMBL" id="UFSO01000003">
    <property type="protein sequence ID" value="SSY79986.1"/>
    <property type="molecule type" value="Genomic_DNA"/>
</dbReference>
<dbReference type="Gene3D" id="3.40.50.1110">
    <property type="entry name" value="SGNH hydrolase"/>
    <property type="match status" value="1"/>
</dbReference>
<evidence type="ECO:0000313" key="3">
    <source>
        <dbReference type="Proteomes" id="UP000254209"/>
    </source>
</evidence>
<dbReference type="PANTHER" id="PTHR30383:SF24">
    <property type="entry name" value="THIOESTERASE 1_PROTEASE 1_LYSOPHOSPHOLIPASE L1"/>
    <property type="match status" value="1"/>
</dbReference>